<accession>A0AA38HAA1</accession>
<organism evidence="2 3">
    <name type="scientific">Dioszegia hungarica</name>
    <dbReference type="NCBI Taxonomy" id="4972"/>
    <lineage>
        <taxon>Eukaryota</taxon>
        <taxon>Fungi</taxon>
        <taxon>Dikarya</taxon>
        <taxon>Basidiomycota</taxon>
        <taxon>Agaricomycotina</taxon>
        <taxon>Tremellomycetes</taxon>
        <taxon>Tremellales</taxon>
        <taxon>Bulleribasidiaceae</taxon>
        <taxon>Dioszegia</taxon>
    </lineage>
</organism>
<gene>
    <name evidence="2" type="ORF">MKK02DRAFT_45311</name>
</gene>
<feature type="transmembrane region" description="Helical" evidence="1">
    <location>
        <begin position="67"/>
        <end position="90"/>
    </location>
</feature>
<dbReference type="GeneID" id="77732551"/>
<dbReference type="Proteomes" id="UP001164286">
    <property type="component" value="Unassembled WGS sequence"/>
</dbReference>
<evidence type="ECO:0000256" key="1">
    <source>
        <dbReference type="SAM" id="Phobius"/>
    </source>
</evidence>
<dbReference type="EMBL" id="JAKWFO010000005">
    <property type="protein sequence ID" value="KAI9636606.1"/>
    <property type="molecule type" value="Genomic_DNA"/>
</dbReference>
<proteinExistence type="predicted"/>
<comment type="caution">
    <text evidence="2">The sequence shown here is derived from an EMBL/GenBank/DDBJ whole genome shotgun (WGS) entry which is preliminary data.</text>
</comment>
<dbReference type="RefSeq" id="XP_052946383.1">
    <property type="nucleotide sequence ID" value="XM_053093346.1"/>
</dbReference>
<dbReference type="Pfam" id="PF13430">
    <property type="entry name" value="DUF4112"/>
    <property type="match status" value="1"/>
</dbReference>
<dbReference type="AlphaFoldDB" id="A0AA38HAA1"/>
<evidence type="ECO:0000313" key="2">
    <source>
        <dbReference type="EMBL" id="KAI9636606.1"/>
    </source>
</evidence>
<name>A0AA38HAA1_9TREE</name>
<keyword evidence="1" id="KW-0472">Membrane</keyword>
<feature type="transmembrane region" description="Helical" evidence="1">
    <location>
        <begin position="35"/>
        <end position="55"/>
    </location>
</feature>
<evidence type="ECO:0000313" key="3">
    <source>
        <dbReference type="Proteomes" id="UP001164286"/>
    </source>
</evidence>
<sequence length="150" mass="16383">MIWARRYSRFLERLLTVPGTKVPIGPGVGMDAVPFAGGSVLAVISTMVFTILSRIAGIPVRIYRENLMTIAGDGVVTSVPGIGFVAGFFIQPNLRVAWQVACYAWFLDVLKDCEEVEVDPLYYRSKRLEELFGVGADLRLSADIKAAVGT</sequence>
<keyword evidence="3" id="KW-1185">Reference proteome</keyword>
<keyword evidence="1" id="KW-0812">Transmembrane</keyword>
<keyword evidence="1" id="KW-1133">Transmembrane helix</keyword>
<dbReference type="InterPro" id="IPR025187">
    <property type="entry name" value="DUF4112"/>
</dbReference>
<protein>
    <submittedName>
        <fullName evidence="2">Uncharacterized protein</fullName>
    </submittedName>
</protein>
<reference evidence="2" key="1">
    <citation type="journal article" date="2022" name="G3 (Bethesda)">
        <title>High quality genome of the basidiomycete yeast Dioszegia hungarica PDD-24b-2 isolated from cloud water.</title>
        <authorList>
            <person name="Jarrige D."/>
            <person name="Haridas S."/>
            <person name="Bleykasten-Grosshans C."/>
            <person name="Joly M."/>
            <person name="Nadalig T."/>
            <person name="Sancelme M."/>
            <person name="Vuilleumier S."/>
            <person name="Grigoriev I.V."/>
            <person name="Amato P."/>
            <person name="Bringel F."/>
        </authorList>
    </citation>
    <scope>NUCLEOTIDE SEQUENCE</scope>
    <source>
        <strain evidence="2">PDD-24b-2</strain>
    </source>
</reference>